<feature type="region of interest" description="Disordered" evidence="10">
    <location>
        <begin position="138"/>
        <end position="166"/>
    </location>
</feature>
<evidence type="ECO:0000256" key="8">
    <source>
        <dbReference type="ARBA" id="ARBA00061383"/>
    </source>
</evidence>
<evidence type="ECO:0000256" key="9">
    <source>
        <dbReference type="ARBA" id="ARBA00072899"/>
    </source>
</evidence>
<feature type="compositionally biased region" description="Low complexity" evidence="10">
    <location>
        <begin position="107"/>
        <end position="118"/>
    </location>
</feature>
<dbReference type="FunFam" id="1.10.8.10:FF:000050">
    <property type="entry name" value="Related to AMFR protein"/>
    <property type="match status" value="1"/>
</dbReference>
<feature type="transmembrane region" description="Helical" evidence="11">
    <location>
        <begin position="12"/>
        <end position="28"/>
    </location>
</feature>
<gene>
    <name evidence="13" type="ORF">EJ06DRAFT_486302</name>
</gene>
<feature type="compositionally biased region" description="Pro residues" evidence="10">
    <location>
        <begin position="95"/>
        <end position="106"/>
    </location>
</feature>
<dbReference type="CDD" id="cd14424">
    <property type="entry name" value="CUE_Cue1p_like"/>
    <property type="match status" value="1"/>
</dbReference>
<comment type="subcellular location">
    <subcellularLocation>
        <location evidence="7">Endomembrane system</location>
        <topology evidence="7">Single-pass membrane protein</topology>
    </subcellularLocation>
    <subcellularLocation>
        <location evidence="1">Endoplasmic reticulum membrane</location>
    </subcellularLocation>
</comment>
<organism evidence="13 14">
    <name type="scientific">Trichodelitschia bisporula</name>
    <dbReference type="NCBI Taxonomy" id="703511"/>
    <lineage>
        <taxon>Eukaryota</taxon>
        <taxon>Fungi</taxon>
        <taxon>Dikarya</taxon>
        <taxon>Ascomycota</taxon>
        <taxon>Pezizomycotina</taxon>
        <taxon>Dothideomycetes</taxon>
        <taxon>Dothideomycetes incertae sedis</taxon>
        <taxon>Phaeotrichales</taxon>
        <taxon>Phaeotrichaceae</taxon>
        <taxon>Trichodelitschia</taxon>
    </lineage>
</organism>
<reference evidence="13" key="1">
    <citation type="journal article" date="2020" name="Stud. Mycol.">
        <title>101 Dothideomycetes genomes: a test case for predicting lifestyles and emergence of pathogens.</title>
        <authorList>
            <person name="Haridas S."/>
            <person name="Albert R."/>
            <person name="Binder M."/>
            <person name="Bloem J."/>
            <person name="Labutti K."/>
            <person name="Salamov A."/>
            <person name="Andreopoulos B."/>
            <person name="Baker S."/>
            <person name="Barry K."/>
            <person name="Bills G."/>
            <person name="Bluhm B."/>
            <person name="Cannon C."/>
            <person name="Castanera R."/>
            <person name="Culley D."/>
            <person name="Daum C."/>
            <person name="Ezra D."/>
            <person name="Gonzalez J."/>
            <person name="Henrissat B."/>
            <person name="Kuo A."/>
            <person name="Liang C."/>
            <person name="Lipzen A."/>
            <person name="Lutzoni F."/>
            <person name="Magnuson J."/>
            <person name="Mondo S."/>
            <person name="Nolan M."/>
            <person name="Ohm R."/>
            <person name="Pangilinan J."/>
            <person name="Park H.-J."/>
            <person name="Ramirez L."/>
            <person name="Alfaro M."/>
            <person name="Sun H."/>
            <person name="Tritt A."/>
            <person name="Yoshinaga Y."/>
            <person name="Zwiers L.-H."/>
            <person name="Turgeon B."/>
            <person name="Goodwin S."/>
            <person name="Spatafora J."/>
            <person name="Crous P."/>
            <person name="Grigoriev I."/>
        </authorList>
    </citation>
    <scope>NUCLEOTIDE SEQUENCE</scope>
    <source>
        <strain evidence="13">CBS 262.69</strain>
    </source>
</reference>
<dbReference type="EMBL" id="ML996687">
    <property type="protein sequence ID" value="KAF2405492.1"/>
    <property type="molecule type" value="Genomic_DNA"/>
</dbReference>
<sequence>MSDQQQSFSLPQLAVLLVIGFLVLRWILWPSDRNAQRPPGWSNTRTRGVNPAHVEQIAQMFPQLSRRDIIWDLQRNGGNVGETTERVLSGRGLEVPPPTFQPPLAAPSPQAASANPSDPKLPAQPDLITRYNLASKLATAPEDAQSDLGQKSGWSHNKEERQRLLQKRREEMILAARRRLEAKG</sequence>
<dbReference type="Pfam" id="PF02845">
    <property type="entry name" value="CUE"/>
    <property type="match status" value="1"/>
</dbReference>
<evidence type="ECO:0000256" key="4">
    <source>
        <dbReference type="ARBA" id="ARBA00022824"/>
    </source>
</evidence>
<dbReference type="InterPro" id="IPR003892">
    <property type="entry name" value="CUE"/>
</dbReference>
<dbReference type="PROSITE" id="PS51140">
    <property type="entry name" value="CUE"/>
    <property type="match status" value="1"/>
</dbReference>
<dbReference type="SMART" id="SM00546">
    <property type="entry name" value="CUE"/>
    <property type="match status" value="1"/>
</dbReference>
<evidence type="ECO:0000256" key="11">
    <source>
        <dbReference type="SAM" id="Phobius"/>
    </source>
</evidence>
<keyword evidence="3" id="KW-0833">Ubl conjugation pathway</keyword>
<name>A0A6G1IB41_9PEZI</name>
<keyword evidence="4" id="KW-0256">Endoplasmic reticulum</keyword>
<evidence type="ECO:0000256" key="3">
    <source>
        <dbReference type="ARBA" id="ARBA00022786"/>
    </source>
</evidence>
<keyword evidence="6 11" id="KW-0472">Membrane</keyword>
<evidence type="ECO:0000256" key="7">
    <source>
        <dbReference type="ARBA" id="ARBA00037847"/>
    </source>
</evidence>
<dbReference type="Gene3D" id="1.10.8.10">
    <property type="entry name" value="DNA helicase RuvA subunit, C-terminal domain"/>
    <property type="match status" value="1"/>
</dbReference>
<keyword evidence="14" id="KW-1185">Reference proteome</keyword>
<evidence type="ECO:0000256" key="1">
    <source>
        <dbReference type="ARBA" id="ARBA00004586"/>
    </source>
</evidence>
<keyword evidence="2 11" id="KW-0812">Transmembrane</keyword>
<proteinExistence type="inferred from homology"/>
<evidence type="ECO:0000256" key="2">
    <source>
        <dbReference type="ARBA" id="ARBA00022692"/>
    </source>
</evidence>
<dbReference type="InterPro" id="IPR009060">
    <property type="entry name" value="UBA-like_sf"/>
</dbReference>
<evidence type="ECO:0000256" key="6">
    <source>
        <dbReference type="ARBA" id="ARBA00023136"/>
    </source>
</evidence>
<feature type="domain" description="CUE" evidence="12">
    <location>
        <begin position="49"/>
        <end position="92"/>
    </location>
</feature>
<evidence type="ECO:0000256" key="10">
    <source>
        <dbReference type="SAM" id="MobiDB-lite"/>
    </source>
</evidence>
<evidence type="ECO:0000259" key="12">
    <source>
        <dbReference type="PROSITE" id="PS51140"/>
    </source>
</evidence>
<protein>
    <recommendedName>
        <fullName evidence="9">Coupling of ubiquitin conjugation to ER degradation protein 1</fullName>
    </recommendedName>
</protein>
<dbReference type="AlphaFoldDB" id="A0A6G1IB41"/>
<dbReference type="Proteomes" id="UP000799640">
    <property type="component" value="Unassembled WGS sequence"/>
</dbReference>
<dbReference type="OrthoDB" id="3824970at2759"/>
<evidence type="ECO:0000313" key="14">
    <source>
        <dbReference type="Proteomes" id="UP000799640"/>
    </source>
</evidence>
<keyword evidence="5 11" id="KW-1133">Transmembrane helix</keyword>
<dbReference type="GO" id="GO:0005789">
    <property type="term" value="C:endoplasmic reticulum membrane"/>
    <property type="evidence" value="ECO:0007669"/>
    <property type="project" value="UniProtKB-SubCell"/>
</dbReference>
<evidence type="ECO:0000256" key="5">
    <source>
        <dbReference type="ARBA" id="ARBA00022989"/>
    </source>
</evidence>
<comment type="similarity">
    <text evidence="8">Belongs to the CUE1 family.</text>
</comment>
<dbReference type="SUPFAM" id="SSF46934">
    <property type="entry name" value="UBA-like"/>
    <property type="match status" value="1"/>
</dbReference>
<feature type="compositionally biased region" description="Basic and acidic residues" evidence="10">
    <location>
        <begin position="156"/>
        <end position="166"/>
    </location>
</feature>
<feature type="region of interest" description="Disordered" evidence="10">
    <location>
        <begin position="90"/>
        <end position="124"/>
    </location>
</feature>
<evidence type="ECO:0000313" key="13">
    <source>
        <dbReference type="EMBL" id="KAF2405492.1"/>
    </source>
</evidence>
<accession>A0A6G1IB41</accession>
<dbReference type="GO" id="GO:0043130">
    <property type="term" value="F:ubiquitin binding"/>
    <property type="evidence" value="ECO:0007669"/>
    <property type="project" value="InterPro"/>
</dbReference>